<feature type="compositionally biased region" description="Basic and acidic residues" evidence="20">
    <location>
        <begin position="344"/>
        <end position="425"/>
    </location>
</feature>
<evidence type="ECO:0000256" key="5">
    <source>
        <dbReference type="ARBA" id="ARBA00022527"/>
    </source>
</evidence>
<feature type="region of interest" description="Disordered" evidence="20">
    <location>
        <begin position="282"/>
        <end position="319"/>
    </location>
</feature>
<keyword evidence="5 19" id="KW-0723">Serine/threonine-protein kinase</keyword>
<evidence type="ECO:0000256" key="11">
    <source>
        <dbReference type="ARBA" id="ARBA00022782"/>
    </source>
</evidence>
<comment type="catalytic activity">
    <reaction evidence="16">
        <text>L-threonyl-[protein] + ATP = O-phospho-L-threonyl-[protein] + ADP + H(+)</text>
        <dbReference type="Rhea" id="RHEA:46608"/>
        <dbReference type="Rhea" id="RHEA-COMP:11060"/>
        <dbReference type="Rhea" id="RHEA-COMP:11605"/>
        <dbReference type="ChEBI" id="CHEBI:15378"/>
        <dbReference type="ChEBI" id="CHEBI:30013"/>
        <dbReference type="ChEBI" id="CHEBI:30616"/>
        <dbReference type="ChEBI" id="CHEBI:61977"/>
        <dbReference type="ChEBI" id="CHEBI:456216"/>
        <dbReference type="EC" id="2.7.11.1"/>
    </reaction>
</comment>
<feature type="compositionally biased region" description="Acidic residues" evidence="20">
    <location>
        <begin position="439"/>
        <end position="448"/>
    </location>
</feature>
<dbReference type="InterPro" id="IPR008271">
    <property type="entry name" value="Ser/Thr_kinase_AS"/>
</dbReference>
<evidence type="ECO:0000313" key="23">
    <source>
        <dbReference type="Proteomes" id="UP000288216"/>
    </source>
</evidence>
<evidence type="ECO:0000256" key="15">
    <source>
        <dbReference type="ARBA" id="ARBA00022871"/>
    </source>
</evidence>
<evidence type="ECO:0000256" key="1">
    <source>
        <dbReference type="ARBA" id="ARBA00001946"/>
    </source>
</evidence>
<dbReference type="InterPro" id="IPR011009">
    <property type="entry name" value="Kinase-like_dom_sf"/>
</dbReference>
<accession>A0A401PQN7</accession>
<dbReference type="InterPro" id="IPR000719">
    <property type="entry name" value="Prot_kinase_dom"/>
</dbReference>
<keyword evidence="14" id="KW-0832">Ubl conjugation</keyword>
<proteinExistence type="inferred from homology"/>
<dbReference type="STRING" id="75743.A0A401PQN7"/>
<dbReference type="Pfam" id="PF00069">
    <property type="entry name" value="Pkinase"/>
    <property type="match status" value="1"/>
</dbReference>
<dbReference type="EC" id="2.7.11.1" evidence="3"/>
<comment type="catalytic activity">
    <reaction evidence="17">
        <text>L-seryl-[protein] + ATP = O-phospho-L-seryl-[protein] + ADP + H(+)</text>
        <dbReference type="Rhea" id="RHEA:17989"/>
        <dbReference type="Rhea" id="RHEA-COMP:9863"/>
        <dbReference type="Rhea" id="RHEA-COMP:11604"/>
        <dbReference type="ChEBI" id="CHEBI:15378"/>
        <dbReference type="ChEBI" id="CHEBI:29999"/>
        <dbReference type="ChEBI" id="CHEBI:30616"/>
        <dbReference type="ChEBI" id="CHEBI:83421"/>
        <dbReference type="ChEBI" id="CHEBI:456216"/>
        <dbReference type="EC" id="2.7.11.1"/>
    </reaction>
</comment>
<keyword evidence="23" id="KW-1185">Reference proteome</keyword>
<dbReference type="PANTHER" id="PTHR24346:SF102">
    <property type="entry name" value="TESTIS-SPECIFIC SERINE_THREONINE-PROTEIN KINASE 1"/>
    <property type="match status" value="1"/>
</dbReference>
<dbReference type="GO" id="GO:0050321">
    <property type="term" value="F:tau-protein kinase activity"/>
    <property type="evidence" value="ECO:0007669"/>
    <property type="project" value="TreeGrafter"/>
</dbReference>
<evidence type="ECO:0000256" key="9">
    <source>
        <dbReference type="ARBA" id="ARBA00022741"/>
    </source>
</evidence>
<keyword evidence="9 18" id="KW-0547">Nucleotide-binding</keyword>
<dbReference type="PROSITE" id="PS00108">
    <property type="entry name" value="PROTEIN_KINASE_ST"/>
    <property type="match status" value="1"/>
</dbReference>
<evidence type="ECO:0000256" key="19">
    <source>
        <dbReference type="RuleBase" id="RU000304"/>
    </source>
</evidence>
<dbReference type="Gene3D" id="1.10.510.10">
    <property type="entry name" value="Transferase(Phosphotransferase) domain 1"/>
    <property type="match status" value="1"/>
</dbReference>
<comment type="cofactor">
    <cofactor evidence="1">
        <name>Mg(2+)</name>
        <dbReference type="ChEBI" id="CHEBI:18420"/>
    </cofactor>
</comment>
<dbReference type="GO" id="GO:0000226">
    <property type="term" value="P:microtubule cytoskeleton organization"/>
    <property type="evidence" value="ECO:0007669"/>
    <property type="project" value="TreeGrafter"/>
</dbReference>
<evidence type="ECO:0000313" key="22">
    <source>
        <dbReference type="EMBL" id="GCB75431.1"/>
    </source>
</evidence>
<keyword evidence="15" id="KW-0744">Spermatogenesis</keyword>
<evidence type="ECO:0000256" key="10">
    <source>
        <dbReference type="ARBA" id="ARBA00022777"/>
    </source>
</evidence>
<dbReference type="InterPro" id="IPR017441">
    <property type="entry name" value="Protein_kinase_ATP_BS"/>
</dbReference>
<dbReference type="GO" id="GO:0035556">
    <property type="term" value="P:intracellular signal transduction"/>
    <property type="evidence" value="ECO:0007669"/>
    <property type="project" value="TreeGrafter"/>
</dbReference>
<dbReference type="SUPFAM" id="SSF56112">
    <property type="entry name" value="Protein kinase-like (PK-like)"/>
    <property type="match status" value="1"/>
</dbReference>
<comment type="caution">
    <text evidence="22">The sequence shown here is derived from an EMBL/GenBank/DDBJ whole genome shotgun (WGS) entry which is preliminary data.</text>
</comment>
<keyword evidence="12 18" id="KW-0067">ATP-binding</keyword>
<keyword evidence="11" id="KW-0221">Differentiation</keyword>
<dbReference type="PROSITE" id="PS00107">
    <property type="entry name" value="PROTEIN_KINASE_ATP"/>
    <property type="match status" value="1"/>
</dbReference>
<dbReference type="AlphaFoldDB" id="A0A401PQN7"/>
<gene>
    <name evidence="22" type="ORF">scyTo_0019008</name>
</gene>
<evidence type="ECO:0000259" key="21">
    <source>
        <dbReference type="PROSITE" id="PS50011"/>
    </source>
</evidence>
<evidence type="ECO:0000256" key="2">
    <source>
        <dbReference type="ARBA" id="ARBA00006692"/>
    </source>
</evidence>
<feature type="region of interest" description="Disordered" evidence="20">
    <location>
        <begin position="344"/>
        <end position="485"/>
    </location>
</feature>
<keyword evidence="6" id="KW-0597">Phosphoprotein</keyword>
<evidence type="ECO:0000256" key="6">
    <source>
        <dbReference type="ARBA" id="ARBA00022553"/>
    </source>
</evidence>
<reference evidence="22 23" key="1">
    <citation type="journal article" date="2018" name="Nat. Ecol. Evol.">
        <title>Shark genomes provide insights into elasmobranch evolution and the origin of vertebrates.</title>
        <authorList>
            <person name="Hara Y"/>
            <person name="Yamaguchi K"/>
            <person name="Onimaru K"/>
            <person name="Kadota M"/>
            <person name="Koyanagi M"/>
            <person name="Keeley SD"/>
            <person name="Tatsumi K"/>
            <person name="Tanaka K"/>
            <person name="Motone F"/>
            <person name="Kageyama Y"/>
            <person name="Nozu R"/>
            <person name="Adachi N"/>
            <person name="Nishimura O"/>
            <person name="Nakagawa R"/>
            <person name="Tanegashima C"/>
            <person name="Kiyatake I"/>
            <person name="Matsumoto R"/>
            <person name="Murakumo K"/>
            <person name="Nishida K"/>
            <person name="Terakita A"/>
            <person name="Kuratani S"/>
            <person name="Sato K"/>
            <person name="Hyodo S Kuraku.S."/>
        </authorList>
    </citation>
    <scope>NUCLEOTIDE SEQUENCE [LARGE SCALE GENOMIC DNA]</scope>
</reference>
<evidence type="ECO:0000256" key="20">
    <source>
        <dbReference type="SAM" id="MobiDB-lite"/>
    </source>
</evidence>
<evidence type="ECO:0000256" key="16">
    <source>
        <dbReference type="ARBA" id="ARBA00047899"/>
    </source>
</evidence>
<evidence type="ECO:0000256" key="18">
    <source>
        <dbReference type="PROSITE-ProRule" id="PRU10141"/>
    </source>
</evidence>
<keyword evidence="13" id="KW-0460">Magnesium</keyword>
<dbReference type="GO" id="GO:0005737">
    <property type="term" value="C:cytoplasm"/>
    <property type="evidence" value="ECO:0007669"/>
    <property type="project" value="TreeGrafter"/>
</dbReference>
<keyword evidence="7" id="KW-0808">Transferase</keyword>
<dbReference type="SMART" id="SM00220">
    <property type="entry name" value="S_TKc"/>
    <property type="match status" value="1"/>
</dbReference>
<dbReference type="GO" id="GO:0030154">
    <property type="term" value="P:cell differentiation"/>
    <property type="evidence" value="ECO:0007669"/>
    <property type="project" value="UniProtKB-KW"/>
</dbReference>
<organism evidence="22 23">
    <name type="scientific">Scyliorhinus torazame</name>
    <name type="common">Cloudy catshark</name>
    <name type="synonym">Catulus torazame</name>
    <dbReference type="NCBI Taxonomy" id="75743"/>
    <lineage>
        <taxon>Eukaryota</taxon>
        <taxon>Metazoa</taxon>
        <taxon>Chordata</taxon>
        <taxon>Craniata</taxon>
        <taxon>Vertebrata</taxon>
        <taxon>Chondrichthyes</taxon>
        <taxon>Elasmobranchii</taxon>
        <taxon>Galeomorphii</taxon>
        <taxon>Galeoidea</taxon>
        <taxon>Carcharhiniformes</taxon>
        <taxon>Scyliorhinidae</taxon>
        <taxon>Scyliorhinus</taxon>
    </lineage>
</organism>
<dbReference type="OrthoDB" id="541276at2759"/>
<dbReference type="GO" id="GO:0005524">
    <property type="term" value="F:ATP binding"/>
    <property type="evidence" value="ECO:0007669"/>
    <property type="project" value="UniProtKB-UniRule"/>
</dbReference>
<comment type="similarity">
    <text evidence="2">Belongs to the protein kinase superfamily. CAMK Ser/Thr protein kinase family.</text>
</comment>
<name>A0A401PQN7_SCYTO</name>
<evidence type="ECO:0000256" key="8">
    <source>
        <dbReference type="ARBA" id="ARBA00022723"/>
    </source>
</evidence>
<dbReference type="OMA" id="HEAKHEW"/>
<dbReference type="PANTHER" id="PTHR24346">
    <property type="entry name" value="MAP/MICROTUBULE AFFINITY-REGULATING KINASE"/>
    <property type="match status" value="1"/>
</dbReference>
<dbReference type="GO" id="GO:0000287">
    <property type="term" value="F:magnesium ion binding"/>
    <property type="evidence" value="ECO:0007669"/>
    <property type="project" value="UniProtKB-ARBA"/>
</dbReference>
<feature type="domain" description="Protein kinase" evidence="21">
    <location>
        <begin position="12"/>
        <end position="272"/>
    </location>
</feature>
<evidence type="ECO:0000256" key="17">
    <source>
        <dbReference type="ARBA" id="ARBA00048679"/>
    </source>
</evidence>
<keyword evidence="4" id="KW-0217">Developmental protein</keyword>
<protein>
    <recommendedName>
        <fullName evidence="3">non-specific serine/threonine protein kinase</fullName>
        <ecNumber evidence="3">2.7.11.1</ecNumber>
    </recommendedName>
</protein>
<keyword evidence="8" id="KW-0479">Metal-binding</keyword>
<sequence>MDDGVVLKKRGYTLGVNLGEGSYAKVKSAYSDRLKTNVAVKIIDRRKAPADFLEKFLPRELEILAMLNHRYIVKTFEIFETSDGKVYIIMELGVQGDLLEFIKTRGALPEEVSRKMFRQLALAVKHCHELDVVHRDLKCENLLLDKDFNVKLSDFGFAKRCSTDDQGRPLLSKTFCGSAAYAAPEVLQGIPYQPKVYDVWSLGVILFIMVCGSMPYDDSNIKRMLRIQKEHRVDFPRSKVVPADCKELIYRMLHPDTTKRLTIEEVLEHPWLLSAKMKETAAPKKVEASTEKKEDKQQGHPKEEKHEGKSEQKRDPKYQWEIEAGHEWVDMKHEAKHEWMNMKRDKADGKHEAQAEHKEGKSDFKDRIAPQVKPEDTKLPSKSGPKAEHRDGSKPVSRHEKSPNQEIKSEAETDSKLEPRSETKGSRRKSRSLRMTDEDHPDDSEVYPDQESFLEAQSKGELKKISSRKSRSIEKKGKHSSKSRT</sequence>
<evidence type="ECO:0000256" key="7">
    <source>
        <dbReference type="ARBA" id="ARBA00022679"/>
    </source>
</evidence>
<dbReference type="Proteomes" id="UP000288216">
    <property type="component" value="Unassembled WGS sequence"/>
</dbReference>
<keyword evidence="10" id="KW-0418">Kinase</keyword>
<evidence type="ECO:0000256" key="13">
    <source>
        <dbReference type="ARBA" id="ARBA00022842"/>
    </source>
</evidence>
<dbReference type="PROSITE" id="PS50011">
    <property type="entry name" value="PROTEIN_KINASE_DOM"/>
    <property type="match status" value="1"/>
</dbReference>
<evidence type="ECO:0000256" key="3">
    <source>
        <dbReference type="ARBA" id="ARBA00012513"/>
    </source>
</evidence>
<evidence type="ECO:0000256" key="4">
    <source>
        <dbReference type="ARBA" id="ARBA00022473"/>
    </source>
</evidence>
<dbReference type="FunFam" id="1.10.510.10:FF:000658">
    <property type="entry name" value="Protein CBG12184"/>
    <property type="match status" value="1"/>
</dbReference>
<feature type="binding site" evidence="18">
    <location>
        <position position="41"/>
    </location>
    <ligand>
        <name>ATP</name>
        <dbReference type="ChEBI" id="CHEBI:30616"/>
    </ligand>
</feature>
<dbReference type="CDD" id="cd14165">
    <property type="entry name" value="STKc_TSSK1_2-like"/>
    <property type="match status" value="1"/>
</dbReference>
<feature type="compositionally biased region" description="Basic residues" evidence="20">
    <location>
        <begin position="465"/>
        <end position="485"/>
    </location>
</feature>
<evidence type="ECO:0000256" key="14">
    <source>
        <dbReference type="ARBA" id="ARBA00022843"/>
    </source>
</evidence>
<dbReference type="EMBL" id="BFAA01013756">
    <property type="protein sequence ID" value="GCB75431.1"/>
    <property type="molecule type" value="Genomic_DNA"/>
</dbReference>
<evidence type="ECO:0000256" key="12">
    <source>
        <dbReference type="ARBA" id="ARBA00022840"/>
    </source>
</evidence>
<dbReference type="GO" id="GO:0007283">
    <property type="term" value="P:spermatogenesis"/>
    <property type="evidence" value="ECO:0007669"/>
    <property type="project" value="UniProtKB-KW"/>
</dbReference>